<dbReference type="PROSITE" id="PS50181">
    <property type="entry name" value="FBOX"/>
    <property type="match status" value="1"/>
</dbReference>
<dbReference type="EMBL" id="JAYKXN010000004">
    <property type="protein sequence ID" value="KAK7295685.1"/>
    <property type="molecule type" value="Genomic_DNA"/>
</dbReference>
<reference evidence="2 3" key="1">
    <citation type="submission" date="2024-01" db="EMBL/GenBank/DDBJ databases">
        <title>The genomes of 5 underutilized Papilionoideae crops provide insights into root nodulation and disease resistance.</title>
        <authorList>
            <person name="Yuan L."/>
        </authorList>
    </citation>
    <scope>NUCLEOTIDE SEQUENCE [LARGE SCALE GENOMIC DNA]</scope>
    <source>
        <strain evidence="2">LY-2023</strain>
        <tissue evidence="2">Leaf</tissue>
    </source>
</reference>
<dbReference type="SUPFAM" id="SSF81383">
    <property type="entry name" value="F-box domain"/>
    <property type="match status" value="1"/>
</dbReference>
<evidence type="ECO:0000313" key="3">
    <source>
        <dbReference type="Proteomes" id="UP001359559"/>
    </source>
</evidence>
<dbReference type="PANTHER" id="PTHR34145">
    <property type="entry name" value="OS02G0105600 PROTEIN"/>
    <property type="match status" value="1"/>
</dbReference>
<dbReference type="InterPro" id="IPR001810">
    <property type="entry name" value="F-box_dom"/>
</dbReference>
<dbReference type="InterPro" id="IPR053772">
    <property type="entry name" value="At1g61320/At1g61330-like"/>
</dbReference>
<name>A0AAN9PE58_CLITE</name>
<dbReference type="Pfam" id="PF23622">
    <property type="entry name" value="LRR_At1g61320_AtMIF1"/>
    <property type="match status" value="1"/>
</dbReference>
<dbReference type="Gene3D" id="1.20.1280.50">
    <property type="match status" value="1"/>
</dbReference>
<dbReference type="InterPro" id="IPR053781">
    <property type="entry name" value="F-box_AtFBL13-like"/>
</dbReference>
<gene>
    <name evidence="2" type="ORF">RJT34_18596</name>
</gene>
<proteinExistence type="predicted"/>
<dbReference type="AlphaFoldDB" id="A0AAN9PE58"/>
<dbReference type="CDD" id="cd22160">
    <property type="entry name" value="F-box_AtFBL13-like"/>
    <property type="match status" value="1"/>
</dbReference>
<protein>
    <recommendedName>
        <fullName evidence="1">F-box domain-containing protein</fullName>
    </recommendedName>
</protein>
<dbReference type="Proteomes" id="UP001359559">
    <property type="component" value="Unassembled WGS sequence"/>
</dbReference>
<dbReference type="Pfam" id="PF00646">
    <property type="entry name" value="F-box"/>
    <property type="match status" value="1"/>
</dbReference>
<dbReference type="PANTHER" id="PTHR34145:SF53">
    <property type="entry name" value="LEUCINE-RICH REPEAT DOMAIN SUPERFAMILY"/>
    <property type="match status" value="1"/>
</dbReference>
<feature type="domain" description="F-box" evidence="1">
    <location>
        <begin position="3"/>
        <end position="39"/>
    </location>
</feature>
<evidence type="ECO:0000259" key="1">
    <source>
        <dbReference type="PROSITE" id="PS50181"/>
    </source>
</evidence>
<comment type="caution">
    <text evidence="2">The sequence shown here is derived from an EMBL/GenBank/DDBJ whole genome shotgun (WGS) entry which is preliminary data.</text>
</comment>
<dbReference type="InterPro" id="IPR036047">
    <property type="entry name" value="F-box-like_dom_sf"/>
</dbReference>
<keyword evidence="3" id="KW-1185">Reference proteome</keyword>
<dbReference type="InterPro" id="IPR055357">
    <property type="entry name" value="LRR_At1g61320_AtMIF1"/>
</dbReference>
<accession>A0AAN9PE58</accession>
<dbReference type="SMART" id="SM00256">
    <property type="entry name" value="FBOX"/>
    <property type="match status" value="1"/>
</dbReference>
<organism evidence="2 3">
    <name type="scientific">Clitoria ternatea</name>
    <name type="common">Butterfly pea</name>
    <dbReference type="NCBI Taxonomy" id="43366"/>
    <lineage>
        <taxon>Eukaryota</taxon>
        <taxon>Viridiplantae</taxon>
        <taxon>Streptophyta</taxon>
        <taxon>Embryophyta</taxon>
        <taxon>Tracheophyta</taxon>
        <taxon>Spermatophyta</taxon>
        <taxon>Magnoliopsida</taxon>
        <taxon>eudicotyledons</taxon>
        <taxon>Gunneridae</taxon>
        <taxon>Pentapetalae</taxon>
        <taxon>rosids</taxon>
        <taxon>fabids</taxon>
        <taxon>Fabales</taxon>
        <taxon>Fabaceae</taxon>
        <taxon>Papilionoideae</taxon>
        <taxon>50 kb inversion clade</taxon>
        <taxon>NPAAA clade</taxon>
        <taxon>indigoferoid/millettioid clade</taxon>
        <taxon>Phaseoleae</taxon>
        <taxon>Clitoria</taxon>
    </lineage>
</organism>
<sequence length="395" mass="45111">MEEDLFSNLPDEILGRIVSFLPNESSLQTSLLSTRWRDLWNEALVRHGTSEDIIGVVAWFLTTFEELDPLKHPRKLQFHLSEDCVVLATVANKSKLLLDFSPWKKELEIGYELHFKLLKQSQYVTYKSFPCTFSVKTLYLKSVSCLTSGVASSIVSNLEHLENLVIIDCCGLQSLSVESKFELHKLTILDCFQLKTLHLKTPKLKSFQYRGPLPMIRPEYHFNLSDALLDFRLGPSCSGFKTKDFDATLLTIKNSEVLTLCKWTFEELIWPSTSPLSGSFKFYKLRELLWIDNYDKNDEYNMNALFSFLKLCPALEQLFVTIDPTCYYSSGRCNSCLMQESKCTELGPLKVIELMGFASQKDEISLAKCLVNLIKGNPPKIKASNGNCLDVVHFE</sequence>
<evidence type="ECO:0000313" key="2">
    <source>
        <dbReference type="EMBL" id="KAK7295685.1"/>
    </source>
</evidence>